<dbReference type="InterPro" id="IPR025201">
    <property type="entry name" value="KdpD_TM"/>
</dbReference>
<evidence type="ECO:0000259" key="15">
    <source>
        <dbReference type="PROSITE" id="PS50887"/>
    </source>
</evidence>
<evidence type="ECO:0000256" key="7">
    <source>
        <dbReference type="ARBA" id="ARBA00022840"/>
    </source>
</evidence>
<evidence type="ECO:0000256" key="4">
    <source>
        <dbReference type="ARBA" id="ARBA00022692"/>
    </source>
</evidence>
<dbReference type="PANTHER" id="PTHR44757">
    <property type="entry name" value="DIGUANYLATE CYCLASE DGCP"/>
    <property type="match status" value="1"/>
</dbReference>
<dbReference type="Pfam" id="PF00990">
    <property type="entry name" value="GGDEF"/>
    <property type="match status" value="1"/>
</dbReference>
<feature type="domain" description="PAS" evidence="13">
    <location>
        <begin position="118"/>
        <end position="163"/>
    </location>
</feature>
<feature type="transmembrane region" description="Helical" evidence="12">
    <location>
        <begin position="85"/>
        <end position="105"/>
    </location>
</feature>
<evidence type="ECO:0000256" key="11">
    <source>
        <dbReference type="SAM" id="Coils"/>
    </source>
</evidence>
<dbReference type="InterPro" id="IPR001610">
    <property type="entry name" value="PAC"/>
</dbReference>
<comment type="subcellular location">
    <subcellularLocation>
        <location evidence="1">Membrane</location>
        <topology evidence="1">Multi-pass membrane protein</topology>
    </subcellularLocation>
</comment>
<dbReference type="CDD" id="cd00130">
    <property type="entry name" value="PAS"/>
    <property type="match status" value="2"/>
</dbReference>
<dbReference type="Gene3D" id="1.20.120.620">
    <property type="entry name" value="Backbone structure of the membrane domain of e. Coli histidine kinase receptor kdpd"/>
    <property type="match status" value="1"/>
</dbReference>
<keyword evidence="8 12" id="KW-1133">Transmembrane helix</keyword>
<accession>A0ABT9G5U4</accession>
<dbReference type="InterPro" id="IPR000160">
    <property type="entry name" value="GGDEF_dom"/>
</dbReference>
<dbReference type="InterPro" id="IPR035965">
    <property type="entry name" value="PAS-like_dom_sf"/>
</dbReference>
<evidence type="ECO:0000256" key="2">
    <source>
        <dbReference type="ARBA" id="ARBA00022553"/>
    </source>
</evidence>
<dbReference type="InterPro" id="IPR052155">
    <property type="entry name" value="Biofilm_reg_signaling"/>
</dbReference>
<dbReference type="InterPro" id="IPR013656">
    <property type="entry name" value="PAS_4"/>
</dbReference>
<evidence type="ECO:0000256" key="3">
    <source>
        <dbReference type="ARBA" id="ARBA00022679"/>
    </source>
</evidence>
<evidence type="ECO:0000256" key="10">
    <source>
        <dbReference type="ARBA" id="ARBA00023136"/>
    </source>
</evidence>
<feature type="domain" description="PAC" evidence="14">
    <location>
        <begin position="191"/>
        <end position="243"/>
    </location>
</feature>
<dbReference type="PANTHER" id="PTHR44757:SF2">
    <property type="entry name" value="BIOFILM ARCHITECTURE MAINTENANCE PROTEIN MBAA"/>
    <property type="match status" value="1"/>
</dbReference>
<evidence type="ECO:0000256" key="5">
    <source>
        <dbReference type="ARBA" id="ARBA00022741"/>
    </source>
</evidence>
<keyword evidence="7" id="KW-0067">ATP-binding</keyword>
<dbReference type="EMBL" id="JAUZEE010000007">
    <property type="protein sequence ID" value="MDP4301859.1"/>
    <property type="molecule type" value="Genomic_DNA"/>
</dbReference>
<keyword evidence="11" id="KW-0175">Coiled coil</keyword>
<dbReference type="InterPro" id="IPR000014">
    <property type="entry name" value="PAS"/>
</dbReference>
<evidence type="ECO:0000256" key="12">
    <source>
        <dbReference type="SAM" id="Phobius"/>
    </source>
</evidence>
<keyword evidence="2" id="KW-0597">Phosphoprotein</keyword>
<dbReference type="Gene3D" id="3.30.450.20">
    <property type="entry name" value="PAS domain"/>
    <property type="match status" value="2"/>
</dbReference>
<dbReference type="NCBIfam" id="TIGR00254">
    <property type="entry name" value="GGDEF"/>
    <property type="match status" value="1"/>
</dbReference>
<keyword evidence="10 12" id="KW-0472">Membrane</keyword>
<dbReference type="PROSITE" id="PS50113">
    <property type="entry name" value="PAC"/>
    <property type="match status" value="1"/>
</dbReference>
<dbReference type="SMART" id="SM00091">
    <property type="entry name" value="PAS"/>
    <property type="match status" value="2"/>
</dbReference>
<comment type="caution">
    <text evidence="16">The sequence shown here is derived from an EMBL/GenBank/DDBJ whole genome shotgun (WGS) entry which is preliminary data.</text>
</comment>
<reference evidence="16 17" key="1">
    <citation type="submission" date="2023-08" db="EMBL/GenBank/DDBJ databases">
        <authorList>
            <person name="Roldan D.M."/>
            <person name="Menes R.J."/>
        </authorList>
    </citation>
    <scope>NUCLEOTIDE SEQUENCE [LARGE SCALE GENOMIC DNA]</scope>
    <source>
        <strain evidence="16 17">CCM 2812</strain>
    </source>
</reference>
<keyword evidence="3 16" id="KW-0808">Transferase</keyword>
<sequence length="541" mass="60271">MPLSPRPPWPVLPYLVATGLVYAAWLLRWLIDSGDVPQAYLTFYPAAIVTFLLFGRGPGLWAVGLSALLGYYYFGSPRSIWEPSVGRVGATLLFVLMTLGIGTLIENLRRANGELAGARDELRRVLHDQSDVILRLDAEQRVRYINDAACALLGLRREAVLGQVWQSPLRAGDRQAVDVELARLSPENPEVSIEVPLLAADGRRRWLQFRVHAEFDAQGRVTSRQAVGRDITEPHALRQQLQRLNREQEAMLDNELIGIVKLRDRRVVWKNRAFEAMFGFEPGELVGQSTRRLYPDDDAFDEIGRTGYVALREGRTWRQQVRMCRRDGTLVWVDLSGMALPGHGEDGVGSEGLSLWMFIDVTPMKQHQAQVEHIAFHDSLTGLPNRLLLADRLLMAIHRADRDERLVAVCYLDLDGFKAVNDQHGHEAGDTVLRVIADRLQQTVRAGDTVARIGGDEFVMVLPDLIDLSECQPVIERTLSVVREPVLLPGGVRVQVGTSIGLALHPMHASSVAALLRHADVGLIRAKAEGRNCMRLAPLPA</sequence>
<dbReference type="PROSITE" id="PS50112">
    <property type="entry name" value="PAS"/>
    <property type="match status" value="2"/>
</dbReference>
<keyword evidence="5" id="KW-0547">Nucleotide-binding</keyword>
<name>A0ABT9G5U4_LEPDI</name>
<organism evidence="16 17">
    <name type="scientific">Leptothrix discophora</name>
    <dbReference type="NCBI Taxonomy" id="89"/>
    <lineage>
        <taxon>Bacteria</taxon>
        <taxon>Pseudomonadati</taxon>
        <taxon>Pseudomonadota</taxon>
        <taxon>Betaproteobacteria</taxon>
        <taxon>Burkholderiales</taxon>
        <taxon>Sphaerotilaceae</taxon>
        <taxon>Leptothrix</taxon>
    </lineage>
</organism>
<dbReference type="Gene3D" id="3.30.70.270">
    <property type="match status" value="1"/>
</dbReference>
<dbReference type="InterPro" id="IPR013767">
    <property type="entry name" value="PAS_fold"/>
</dbReference>
<dbReference type="InterPro" id="IPR043128">
    <property type="entry name" value="Rev_trsase/Diguanyl_cyclase"/>
</dbReference>
<dbReference type="SMART" id="SM00267">
    <property type="entry name" value="GGDEF"/>
    <property type="match status" value="1"/>
</dbReference>
<dbReference type="InterPro" id="IPR029787">
    <property type="entry name" value="Nucleotide_cyclase"/>
</dbReference>
<dbReference type="InterPro" id="IPR038318">
    <property type="entry name" value="KdpD_sf"/>
</dbReference>
<dbReference type="SMART" id="SM00086">
    <property type="entry name" value="PAC"/>
    <property type="match status" value="2"/>
</dbReference>
<keyword evidence="4 12" id="KW-0812">Transmembrane</keyword>
<gene>
    <name evidence="16" type="ORF">Q8X39_14545</name>
</gene>
<proteinExistence type="predicted"/>
<evidence type="ECO:0000259" key="14">
    <source>
        <dbReference type="PROSITE" id="PS50113"/>
    </source>
</evidence>
<dbReference type="InterPro" id="IPR000700">
    <property type="entry name" value="PAS-assoc_C"/>
</dbReference>
<feature type="domain" description="GGDEF" evidence="15">
    <location>
        <begin position="405"/>
        <end position="539"/>
    </location>
</feature>
<evidence type="ECO:0000259" key="13">
    <source>
        <dbReference type="PROSITE" id="PS50112"/>
    </source>
</evidence>
<dbReference type="RefSeq" id="WP_305750401.1">
    <property type="nucleotide sequence ID" value="NZ_JAUZEE010000007.1"/>
</dbReference>
<feature type="domain" description="PAS" evidence="13">
    <location>
        <begin position="264"/>
        <end position="297"/>
    </location>
</feature>
<keyword evidence="6" id="KW-0418">Kinase</keyword>
<evidence type="ECO:0000256" key="9">
    <source>
        <dbReference type="ARBA" id="ARBA00023012"/>
    </source>
</evidence>
<evidence type="ECO:0000313" key="17">
    <source>
        <dbReference type="Proteomes" id="UP001235760"/>
    </source>
</evidence>
<dbReference type="SUPFAM" id="SSF55073">
    <property type="entry name" value="Nucleotide cyclase"/>
    <property type="match status" value="1"/>
</dbReference>
<keyword evidence="16" id="KW-0548">Nucleotidyltransferase</keyword>
<evidence type="ECO:0000256" key="1">
    <source>
        <dbReference type="ARBA" id="ARBA00004141"/>
    </source>
</evidence>
<dbReference type="NCBIfam" id="TIGR00229">
    <property type="entry name" value="sensory_box"/>
    <property type="match status" value="2"/>
</dbReference>
<keyword evidence="9" id="KW-0902">Two-component regulatory system</keyword>
<dbReference type="Pfam" id="PF13493">
    <property type="entry name" value="DUF4118"/>
    <property type="match status" value="1"/>
</dbReference>
<protein>
    <submittedName>
        <fullName evidence="16">Diguanylate cyclase</fullName>
        <ecNumber evidence="16">2.7.7.65</ecNumber>
    </submittedName>
</protein>
<feature type="transmembrane region" description="Helical" evidence="12">
    <location>
        <begin position="43"/>
        <end position="73"/>
    </location>
</feature>
<dbReference type="EC" id="2.7.7.65" evidence="16"/>
<keyword evidence="17" id="KW-1185">Reference proteome</keyword>
<dbReference type="GO" id="GO:0052621">
    <property type="term" value="F:diguanylate cyclase activity"/>
    <property type="evidence" value="ECO:0007669"/>
    <property type="project" value="UniProtKB-EC"/>
</dbReference>
<dbReference type="Pfam" id="PF00989">
    <property type="entry name" value="PAS"/>
    <property type="match status" value="1"/>
</dbReference>
<dbReference type="CDD" id="cd01949">
    <property type="entry name" value="GGDEF"/>
    <property type="match status" value="1"/>
</dbReference>
<dbReference type="Pfam" id="PF08448">
    <property type="entry name" value="PAS_4"/>
    <property type="match status" value="1"/>
</dbReference>
<feature type="transmembrane region" description="Helical" evidence="12">
    <location>
        <begin position="12"/>
        <end position="31"/>
    </location>
</feature>
<dbReference type="SUPFAM" id="SSF55785">
    <property type="entry name" value="PYP-like sensor domain (PAS domain)"/>
    <property type="match status" value="2"/>
</dbReference>
<evidence type="ECO:0000256" key="8">
    <source>
        <dbReference type="ARBA" id="ARBA00022989"/>
    </source>
</evidence>
<dbReference type="Proteomes" id="UP001235760">
    <property type="component" value="Unassembled WGS sequence"/>
</dbReference>
<dbReference type="PROSITE" id="PS50887">
    <property type="entry name" value="GGDEF"/>
    <property type="match status" value="1"/>
</dbReference>
<feature type="coiled-coil region" evidence="11">
    <location>
        <begin position="101"/>
        <end position="128"/>
    </location>
</feature>
<evidence type="ECO:0000313" key="16">
    <source>
        <dbReference type="EMBL" id="MDP4301859.1"/>
    </source>
</evidence>
<evidence type="ECO:0000256" key="6">
    <source>
        <dbReference type="ARBA" id="ARBA00022777"/>
    </source>
</evidence>